<proteinExistence type="predicted"/>
<feature type="region of interest" description="Disordered" evidence="1">
    <location>
        <begin position="128"/>
        <end position="224"/>
    </location>
</feature>
<organism evidence="3">
    <name type="scientific">Chrysotila carterae</name>
    <name type="common">Marine alga</name>
    <name type="synonym">Syracosphaera carterae</name>
    <dbReference type="NCBI Taxonomy" id="13221"/>
    <lineage>
        <taxon>Eukaryota</taxon>
        <taxon>Haptista</taxon>
        <taxon>Haptophyta</taxon>
        <taxon>Prymnesiophyceae</taxon>
        <taxon>Isochrysidales</taxon>
        <taxon>Isochrysidaceae</taxon>
        <taxon>Chrysotila</taxon>
    </lineage>
</organism>
<accession>A0A7S4BP21</accession>
<feature type="chain" id="PRO_5031079662" evidence="2">
    <location>
        <begin position="22"/>
        <end position="311"/>
    </location>
</feature>
<feature type="compositionally biased region" description="Acidic residues" evidence="1">
    <location>
        <begin position="284"/>
        <end position="297"/>
    </location>
</feature>
<evidence type="ECO:0000256" key="2">
    <source>
        <dbReference type="SAM" id="SignalP"/>
    </source>
</evidence>
<dbReference type="EMBL" id="HBIZ01038964">
    <property type="protein sequence ID" value="CAE0772232.1"/>
    <property type="molecule type" value="Transcribed_RNA"/>
</dbReference>
<feature type="signal peptide" evidence="2">
    <location>
        <begin position="1"/>
        <end position="21"/>
    </location>
</feature>
<feature type="compositionally biased region" description="Basic and acidic residues" evidence="1">
    <location>
        <begin position="194"/>
        <end position="204"/>
    </location>
</feature>
<evidence type="ECO:0000256" key="1">
    <source>
        <dbReference type="SAM" id="MobiDB-lite"/>
    </source>
</evidence>
<sequence>MPFKAHLDSLLHALHLWLTRSLQILFHKPPKLTREDCLSKRGRARHPFLPFATRLCLRQPRCLFPAHAQARLLACNEQQAILFTLQREEARCLDAERLLALAFDTRSFASPFRRCRLAAHRAKHFAQLRAQSTDDDEPHAPNASYARKHPRHHSHAKSAARGEADTLGASARRTVDMAHRQQGHTKGKGAAKSARSDRVRERGAGEGVGVQRCGRRGQKVQSAESMSAEVATDCGGCNGADSGYGSGESGSKDGSSSGDGSGDESGDSSGDGIVGRGASIADESSSEEADEAVDGEFEMLSFDDCAETQSD</sequence>
<dbReference type="AlphaFoldDB" id="A0A7S4BP21"/>
<feature type="region of interest" description="Disordered" evidence="1">
    <location>
        <begin position="243"/>
        <end position="311"/>
    </location>
</feature>
<name>A0A7S4BP21_CHRCT</name>
<gene>
    <name evidence="3" type="ORF">PCAR00345_LOCUS24844</name>
</gene>
<evidence type="ECO:0000313" key="3">
    <source>
        <dbReference type="EMBL" id="CAE0772232.1"/>
    </source>
</evidence>
<feature type="compositionally biased region" description="Basic residues" evidence="1">
    <location>
        <begin position="146"/>
        <end position="158"/>
    </location>
</feature>
<keyword evidence="2" id="KW-0732">Signal</keyword>
<reference evidence="3" key="1">
    <citation type="submission" date="2021-01" db="EMBL/GenBank/DDBJ databases">
        <authorList>
            <person name="Corre E."/>
            <person name="Pelletier E."/>
            <person name="Niang G."/>
            <person name="Scheremetjew M."/>
            <person name="Finn R."/>
            <person name="Kale V."/>
            <person name="Holt S."/>
            <person name="Cochrane G."/>
            <person name="Meng A."/>
            <person name="Brown T."/>
            <person name="Cohen L."/>
        </authorList>
    </citation>
    <scope>NUCLEOTIDE SEQUENCE</scope>
    <source>
        <strain evidence="3">CCMP645</strain>
    </source>
</reference>
<protein>
    <submittedName>
        <fullName evidence="3">Uncharacterized protein</fullName>
    </submittedName>
</protein>